<dbReference type="PANTHER" id="PTHR24095:SF14">
    <property type="entry name" value="ACETYL-COENZYME A SYNTHETASE 1"/>
    <property type="match status" value="1"/>
</dbReference>
<dbReference type="InterPro" id="IPR025110">
    <property type="entry name" value="AMP-bd_C"/>
</dbReference>
<feature type="domain" description="Acetyl-coenzyme A synthetase N-terminal" evidence="10">
    <location>
        <begin position="34"/>
        <end position="87"/>
    </location>
</feature>
<dbReference type="EMBL" id="JAMTCG010000006">
    <property type="protein sequence ID" value="MCP2162229.1"/>
    <property type="molecule type" value="Genomic_DNA"/>
</dbReference>
<dbReference type="InterPro" id="IPR042099">
    <property type="entry name" value="ANL_N_sf"/>
</dbReference>
<feature type="modified residue" description="N6-acetyllysine" evidence="6">
    <location>
        <position position="623"/>
    </location>
</feature>
<feature type="binding site" evidence="6">
    <location>
        <position position="528"/>
    </location>
    <ligand>
        <name>ATP</name>
        <dbReference type="ChEBI" id="CHEBI:30616"/>
    </ligand>
</feature>
<feature type="binding site" evidence="6">
    <location>
        <position position="552"/>
    </location>
    <ligand>
        <name>Mg(2+)</name>
        <dbReference type="ChEBI" id="CHEBI:18420"/>
    </ligand>
</feature>
<name>A0ABT1H4Q5_9NOCA</name>
<feature type="domain" description="AMP-dependent synthetase/ligase" evidence="8">
    <location>
        <begin position="94"/>
        <end position="488"/>
    </location>
</feature>
<keyword evidence="12" id="KW-1185">Reference proteome</keyword>
<dbReference type="Proteomes" id="UP001205740">
    <property type="component" value="Unassembled WGS sequence"/>
</dbReference>
<gene>
    <name evidence="6" type="primary">acsA</name>
    <name evidence="11" type="ORF">LX12_003433</name>
</gene>
<accession>A0ABT1H4Q5</accession>
<dbReference type="NCBIfam" id="TIGR02188">
    <property type="entry name" value="Ac_CoA_lig_AcsA"/>
    <property type="match status" value="1"/>
</dbReference>
<evidence type="ECO:0000256" key="6">
    <source>
        <dbReference type="HAMAP-Rule" id="MF_01123"/>
    </source>
</evidence>
<feature type="compositionally biased region" description="Polar residues" evidence="7">
    <location>
        <begin position="1"/>
        <end position="12"/>
    </location>
</feature>
<sequence length="658" mass="72059">MSSAGQSGTESATAEHPKAYPPPEEFAASAVATADLYDEADADRLAFWAKQARTLQWDTEFTDTLDWSNAPFAKWFVGGKLNVAANCLDRHVDAGNGDRVAIHWVGEPGDTRDLTYSDLLGEVSKAANHLTELGLQPGDRVAIYMPMVPEAIIAILACARLGLPHSVVFAGFSAAALRSRVDDAQAKLVITTDGQFRRGKPAPLKAAVDEALGTGDDAAPSVEHVLVVKRTDHDPDLNWVDGRDLWWHETVGNASDQHSYTAFDAEHPLFLLYTSGTTGKPKGILHTSGGYLTQIAYTFKNVFDHRPETDVFWCGADIGWVTGHSYLVYGPLSNGATEIVYEGTPNSPNEHRHFEIIENYKVTTYYIAPTLIRTFMKWGREIPDAHDLSSLRLLGSVGEPINPEAWRWYRSVIGADRCPIVDTWWQTETGAMMISPLPGVTHAKPGSAMRPLPGISAKIVDDNAQPVAAGEQGYLVLDQPWPSMLRGVWGDDDRFRDTYWSRFAEQGWYFAGDGARYDEDGALWVLGRIDDVMNVSGHRISTSEVESALVGHSGVAEAAVIGAADETTGQGIVAFVILRSGVEDRGDAMIDELKAHVAKDISPIAKPREIIVVPELPKTRSGKIMRRLLKDVAEGRELGDTSTLVDPTVFENIRRRNS</sequence>
<comment type="function">
    <text evidence="6">Catalyzes the conversion of acetate into acetyl-CoA (AcCoA), an essential intermediate at the junction of anabolic and catabolic pathways. AcsA undergoes a two-step reaction. In the first half reaction, AcsA combines acetate with ATP to form acetyl-adenylate (AcAMP) intermediate. In the second half reaction, it can then transfer the acetyl group from AcAMP to the sulfhydryl group of CoA, forming the product AcCoA.</text>
</comment>
<comment type="PTM">
    <text evidence="6">Acetylated. Deacetylation by the SIR2-homolog deacetylase activates the enzyme.</text>
</comment>
<evidence type="ECO:0000313" key="11">
    <source>
        <dbReference type="EMBL" id="MCP2162229.1"/>
    </source>
</evidence>
<feature type="binding site" evidence="6">
    <location>
        <position position="536"/>
    </location>
    <ligand>
        <name>CoA</name>
        <dbReference type="ChEBI" id="CHEBI:57287"/>
    </ligand>
</feature>
<feature type="binding site" evidence="6">
    <location>
        <begin position="398"/>
        <end position="400"/>
    </location>
    <ligand>
        <name>ATP</name>
        <dbReference type="ChEBI" id="CHEBI:30616"/>
    </ligand>
</feature>
<organism evidence="11 12">
    <name type="scientific">Williamsia serinedens</name>
    <dbReference type="NCBI Taxonomy" id="391736"/>
    <lineage>
        <taxon>Bacteria</taxon>
        <taxon>Bacillati</taxon>
        <taxon>Actinomycetota</taxon>
        <taxon>Actinomycetes</taxon>
        <taxon>Mycobacteriales</taxon>
        <taxon>Nocardiaceae</taxon>
        <taxon>Williamsia</taxon>
    </lineage>
</organism>
<evidence type="ECO:0000256" key="2">
    <source>
        <dbReference type="ARBA" id="ARBA00022598"/>
    </source>
</evidence>
<proteinExistence type="inferred from homology"/>
<evidence type="ECO:0000256" key="1">
    <source>
        <dbReference type="ARBA" id="ARBA00006432"/>
    </source>
</evidence>
<evidence type="ECO:0000256" key="5">
    <source>
        <dbReference type="ARBA" id="ARBA00022990"/>
    </source>
</evidence>
<feature type="binding site" evidence="6">
    <location>
        <begin position="422"/>
        <end position="427"/>
    </location>
    <ligand>
        <name>ATP</name>
        <dbReference type="ChEBI" id="CHEBI:30616"/>
    </ligand>
</feature>
<dbReference type="InterPro" id="IPR045851">
    <property type="entry name" value="AMP-bd_C_sf"/>
</dbReference>
<feature type="binding site" evidence="6">
    <location>
        <position position="513"/>
    </location>
    <ligand>
        <name>ATP</name>
        <dbReference type="ChEBI" id="CHEBI:30616"/>
    </ligand>
</feature>
<dbReference type="PANTHER" id="PTHR24095">
    <property type="entry name" value="ACETYL-COENZYME A SYNTHETASE"/>
    <property type="match status" value="1"/>
</dbReference>
<keyword evidence="6" id="KW-0479">Metal-binding</keyword>
<dbReference type="InterPro" id="IPR032387">
    <property type="entry name" value="ACAS_N"/>
</dbReference>
<keyword evidence="3 6" id="KW-0547">Nucleotide-binding</keyword>
<dbReference type="CDD" id="cd05966">
    <property type="entry name" value="ACS"/>
    <property type="match status" value="1"/>
</dbReference>
<comment type="catalytic activity">
    <reaction evidence="6">
        <text>acetate + ATP + CoA = acetyl-CoA + AMP + diphosphate</text>
        <dbReference type="Rhea" id="RHEA:23176"/>
        <dbReference type="ChEBI" id="CHEBI:30089"/>
        <dbReference type="ChEBI" id="CHEBI:30616"/>
        <dbReference type="ChEBI" id="CHEBI:33019"/>
        <dbReference type="ChEBI" id="CHEBI:57287"/>
        <dbReference type="ChEBI" id="CHEBI:57288"/>
        <dbReference type="ChEBI" id="CHEBI:456215"/>
        <dbReference type="EC" id="6.2.1.1"/>
    </reaction>
</comment>
<dbReference type="Gene3D" id="3.30.300.30">
    <property type="match status" value="1"/>
</dbReference>
<keyword evidence="5 6" id="KW-0007">Acetylation</keyword>
<feature type="binding site" evidence="6">
    <location>
        <position position="550"/>
    </location>
    <ligand>
        <name>Mg(2+)</name>
        <dbReference type="ChEBI" id="CHEBI:18420"/>
    </ligand>
</feature>
<reference evidence="11 12" key="1">
    <citation type="submission" date="2022-06" db="EMBL/GenBank/DDBJ databases">
        <title>Genomic Encyclopedia of Archaeal and Bacterial Type Strains, Phase II (KMG-II): from individual species to whole genera.</title>
        <authorList>
            <person name="Goeker M."/>
        </authorList>
    </citation>
    <scope>NUCLEOTIDE SEQUENCE [LARGE SCALE GENOMIC DNA]</scope>
    <source>
        <strain evidence="11 12">DSM 45037</strain>
    </source>
</reference>
<keyword evidence="2 6" id="KW-0436">Ligase</keyword>
<dbReference type="Pfam" id="PF00501">
    <property type="entry name" value="AMP-binding"/>
    <property type="match status" value="1"/>
</dbReference>
<dbReference type="Gene3D" id="3.40.50.12780">
    <property type="entry name" value="N-terminal domain of ligase-like"/>
    <property type="match status" value="1"/>
</dbReference>
<keyword evidence="6" id="KW-0460">Magnesium</keyword>
<feature type="binding site" evidence="6">
    <location>
        <position position="322"/>
    </location>
    <ligand>
        <name>CoA</name>
        <dbReference type="ChEBI" id="CHEBI:57287"/>
    </ligand>
</feature>
<feature type="binding site" evidence="6">
    <location>
        <begin position="197"/>
        <end position="200"/>
    </location>
    <ligand>
        <name>CoA</name>
        <dbReference type="ChEBI" id="CHEBI:57287"/>
    </ligand>
</feature>
<evidence type="ECO:0000256" key="7">
    <source>
        <dbReference type="SAM" id="MobiDB-lite"/>
    </source>
</evidence>
<feature type="binding site" evidence="6">
    <location>
        <position position="346"/>
    </location>
    <ligand>
        <name>CoA</name>
        <dbReference type="ChEBI" id="CHEBI:57287"/>
    </ligand>
</feature>
<dbReference type="PROSITE" id="PS00455">
    <property type="entry name" value="AMP_BINDING"/>
    <property type="match status" value="1"/>
</dbReference>
<comment type="caution">
    <text evidence="11">The sequence shown here is derived from an EMBL/GenBank/DDBJ whole genome shotgun (WGS) entry which is preliminary data.</text>
</comment>
<feature type="region of interest" description="Disordered" evidence="7">
    <location>
        <begin position="1"/>
        <end position="22"/>
    </location>
</feature>
<dbReference type="HAMAP" id="MF_01123">
    <property type="entry name" value="Ac_CoA_synth"/>
    <property type="match status" value="1"/>
</dbReference>
<comment type="cofactor">
    <cofactor evidence="6">
        <name>Mg(2+)</name>
        <dbReference type="ChEBI" id="CHEBI:18420"/>
    </cofactor>
</comment>
<dbReference type="Pfam" id="PF16177">
    <property type="entry name" value="ACAS_N"/>
    <property type="match status" value="1"/>
</dbReference>
<feature type="binding site" evidence="6">
    <location>
        <position position="555"/>
    </location>
    <ligand>
        <name>Mg(2+)</name>
        <dbReference type="ChEBI" id="CHEBI:18420"/>
    </ligand>
</feature>
<evidence type="ECO:0000313" key="12">
    <source>
        <dbReference type="Proteomes" id="UP001205740"/>
    </source>
</evidence>
<dbReference type="Pfam" id="PF13193">
    <property type="entry name" value="AMP-binding_C"/>
    <property type="match status" value="1"/>
</dbReference>
<dbReference type="NCBIfam" id="NF001208">
    <property type="entry name" value="PRK00174.1"/>
    <property type="match status" value="1"/>
</dbReference>
<feature type="domain" description="AMP-binding enzyme C-terminal" evidence="9">
    <location>
        <begin position="544"/>
        <end position="623"/>
    </location>
</feature>
<evidence type="ECO:0000259" key="8">
    <source>
        <dbReference type="Pfam" id="PF00501"/>
    </source>
</evidence>
<dbReference type="SUPFAM" id="SSF56801">
    <property type="entry name" value="Acetyl-CoA synthetase-like"/>
    <property type="match status" value="1"/>
</dbReference>
<evidence type="ECO:0000259" key="9">
    <source>
        <dbReference type="Pfam" id="PF13193"/>
    </source>
</evidence>
<evidence type="ECO:0000259" key="10">
    <source>
        <dbReference type="Pfam" id="PF16177"/>
    </source>
</evidence>
<dbReference type="InterPro" id="IPR011904">
    <property type="entry name" value="Ac_CoA_lig"/>
</dbReference>
<comment type="caution">
    <text evidence="6">Lacks conserved residue(s) required for the propagation of feature annotation.</text>
</comment>
<dbReference type="RefSeq" id="WP_253655790.1">
    <property type="nucleotide sequence ID" value="NZ_BAAAOE010000005.1"/>
</dbReference>
<comment type="similarity">
    <text evidence="1 6">Belongs to the ATP-dependent AMP-binding enzyme family.</text>
</comment>
<dbReference type="EC" id="6.2.1.1" evidence="6"/>
<evidence type="ECO:0000256" key="4">
    <source>
        <dbReference type="ARBA" id="ARBA00022840"/>
    </source>
</evidence>
<feature type="binding site" evidence="6">
    <location>
        <position position="539"/>
    </location>
    <ligand>
        <name>ATP</name>
        <dbReference type="ChEBI" id="CHEBI:30616"/>
    </ligand>
</feature>
<evidence type="ECO:0000256" key="3">
    <source>
        <dbReference type="ARBA" id="ARBA00022741"/>
    </source>
</evidence>
<protein>
    <recommendedName>
        <fullName evidence="6">Acetyl-coenzyme A synthetase</fullName>
        <shortName evidence="6">AcCoA synthetase</shortName>
        <shortName evidence="6">Acs</shortName>
        <ecNumber evidence="6">6.2.1.1</ecNumber>
    </recommendedName>
    <alternativeName>
        <fullName evidence="6">Acetate--CoA ligase</fullName>
    </alternativeName>
    <alternativeName>
        <fullName evidence="6">Acyl-activating enzyme</fullName>
    </alternativeName>
</protein>
<keyword evidence="4 6" id="KW-0067">ATP-binding</keyword>
<dbReference type="InterPro" id="IPR020845">
    <property type="entry name" value="AMP-binding_CS"/>
</dbReference>
<dbReference type="InterPro" id="IPR000873">
    <property type="entry name" value="AMP-dep_synth/lig_dom"/>
</dbReference>